<dbReference type="Gene3D" id="2.40.160.160">
    <property type="entry name" value="Inverse autotransporter, beta-domain"/>
    <property type="match status" value="1"/>
</dbReference>
<dbReference type="GO" id="GO:0007155">
    <property type="term" value="P:cell adhesion"/>
    <property type="evidence" value="ECO:0007669"/>
    <property type="project" value="InterPro"/>
</dbReference>
<accession>A0A264VUF7</accession>
<feature type="domain" description="Big-1" evidence="2">
    <location>
        <begin position="474"/>
        <end position="588"/>
    </location>
</feature>
<reference evidence="3 4" key="1">
    <citation type="submission" date="2017-07" db="EMBL/GenBank/DDBJ databases">
        <title>blaIMP-27 on transferable plasmids in Proteus mirabilis and Providencia rettgeri.</title>
        <authorList>
            <person name="Potter R."/>
        </authorList>
    </citation>
    <scope>NUCLEOTIDE SEQUENCE [LARGE SCALE GENOMIC DNA]</scope>
    <source>
        <strain evidence="3 4">PR1</strain>
    </source>
</reference>
<evidence type="ECO:0000256" key="1">
    <source>
        <dbReference type="ARBA" id="ARBA00010116"/>
    </source>
</evidence>
<dbReference type="InterPro" id="IPR013783">
    <property type="entry name" value="Ig-like_fold"/>
</dbReference>
<organism evidence="3 4">
    <name type="scientific">Providencia rettgeri</name>
    <dbReference type="NCBI Taxonomy" id="587"/>
    <lineage>
        <taxon>Bacteria</taxon>
        <taxon>Pseudomonadati</taxon>
        <taxon>Pseudomonadota</taxon>
        <taxon>Gammaproteobacteria</taxon>
        <taxon>Enterobacterales</taxon>
        <taxon>Morganellaceae</taxon>
        <taxon>Providencia</taxon>
    </lineage>
</organism>
<dbReference type="PRINTS" id="PR01369">
    <property type="entry name" value="INTIMIN"/>
</dbReference>
<dbReference type="Proteomes" id="UP000216001">
    <property type="component" value="Unassembled WGS sequence"/>
</dbReference>
<dbReference type="InterPro" id="IPR051715">
    <property type="entry name" value="Intimin-Invasin_domain"/>
</dbReference>
<dbReference type="Pfam" id="PF11924">
    <property type="entry name" value="IAT_beta"/>
    <property type="match status" value="1"/>
</dbReference>
<dbReference type="SMART" id="SM00634">
    <property type="entry name" value="BID_1"/>
    <property type="match status" value="2"/>
</dbReference>
<dbReference type="PANTHER" id="PTHR39576:SF2">
    <property type="entry name" value="ATTACHING AND EFFACING PROTEIN HOMOLOG-RELATED"/>
    <property type="match status" value="1"/>
</dbReference>
<protein>
    <recommendedName>
        <fullName evidence="2">Big-1 domain-containing protein</fullName>
    </recommendedName>
</protein>
<dbReference type="EMBL" id="NOWC01000008">
    <property type="protein sequence ID" value="OZS74964.1"/>
    <property type="molecule type" value="Genomic_DNA"/>
</dbReference>
<dbReference type="Gene3D" id="2.60.40.10">
    <property type="entry name" value="Immunoglobulins"/>
    <property type="match status" value="2"/>
</dbReference>
<gene>
    <name evidence="3" type="ORF">CHI95_08845</name>
</gene>
<dbReference type="Pfam" id="PF02369">
    <property type="entry name" value="Big_1"/>
    <property type="match status" value="2"/>
</dbReference>
<comment type="caution">
    <text evidence="3">The sequence shown here is derived from an EMBL/GenBank/DDBJ whole genome shotgun (WGS) entry which is preliminary data.</text>
</comment>
<dbReference type="InterPro" id="IPR003344">
    <property type="entry name" value="Big_1_dom"/>
</dbReference>
<name>A0A264VUF7_PRORE</name>
<dbReference type="InterPro" id="IPR008964">
    <property type="entry name" value="Invasin/intimin_cell_adhesion"/>
</dbReference>
<dbReference type="PANTHER" id="PTHR39576">
    <property type="entry name" value="ATTACHING AND EFFACING PROTEIN HOMOLOG-RELATED-RELATED"/>
    <property type="match status" value="1"/>
</dbReference>
<dbReference type="AlphaFoldDB" id="A0A264VUF7"/>
<dbReference type="FunFam" id="2.40.160.160:FF:000001">
    <property type="entry name" value="Intimin-like inverse autotransporter SinH"/>
    <property type="match status" value="1"/>
</dbReference>
<evidence type="ECO:0000313" key="3">
    <source>
        <dbReference type="EMBL" id="OZS74964.1"/>
    </source>
</evidence>
<dbReference type="GO" id="GO:0009279">
    <property type="term" value="C:cell outer membrane"/>
    <property type="evidence" value="ECO:0007669"/>
    <property type="project" value="TreeGrafter"/>
</dbReference>
<sequence length="730" mass="80736">MLISGICSMNPPSSKLKPKLPNSLLLSTAIWSTAILPMVPSYAQIVHLDDLPTLGGQAIQFEGTQPEDSTERFLAEYGQNAANFASEEKNTKNLADMAQDYARHKAANMATDEITHWLSKAGNARLNINLDKKLSIKTSQLDWLVPWYEQQDLLLFSQHSIHRTDGRLQTNNGIGLRHFQQNSMIGVNAFFDHDLSHYHSRLGFGVEYAQDYVRMSANSYLGLSTWRSASELADDYNARPANGWDIQLEGWLSTYANLGANLKLEQYYGDDVALFGKNERQKDPMAATVGVNWSPFPLLAINAEHKIGNSGTNETNAKVAFNWLLGRSLAQHLDTSAVAATRHISSNRYDFINRNNNIVLEYQKKSLISLSLPKVIQGMTGEELSIIRNLTTKYPLEKIVIEAPELIAAGGEIHLNGRESSVKLPSYKIANHSFKNSQLNLYRLTVTAYDTNGNVSPQAETLIEVTNTGALTITHKNTAKRNNAVADGKNTNIFTVVIKDTLGHPVPNAKVNFTLPANLNSINQKNTGYYSLLNHFMWKAQAEKSVSDQSHSIIANSKGEASIQFTSLVSGSYAIKANIEHGTEINEIYNFKSDISQSFIGSIDIIQNNAVADGISKNKIKLHIVNNSRQSIAGARVHFEAPNAVITPTKLTDEYGNTELEISSLVEGSINIIATLNGDSRTIQVNFLRNGSTINIHPSTGTLFRSPVNKQNRPTRTPLSLLRQLFQKIS</sequence>
<proteinExistence type="inferred from homology"/>
<evidence type="ECO:0000259" key="2">
    <source>
        <dbReference type="SMART" id="SM00634"/>
    </source>
</evidence>
<dbReference type="InterPro" id="IPR038177">
    <property type="entry name" value="IAT_beta_sf"/>
</dbReference>
<comment type="similarity">
    <text evidence="1">Belongs to the intimin/invasin family.</text>
</comment>
<dbReference type="InterPro" id="IPR024519">
    <property type="entry name" value="IAT_beta"/>
</dbReference>
<dbReference type="SUPFAM" id="SSF49373">
    <property type="entry name" value="Invasin/intimin cell-adhesion fragments"/>
    <property type="match status" value="2"/>
</dbReference>
<evidence type="ECO:0000313" key="4">
    <source>
        <dbReference type="Proteomes" id="UP000216001"/>
    </source>
</evidence>
<feature type="domain" description="Big-1" evidence="2">
    <location>
        <begin position="599"/>
        <end position="685"/>
    </location>
</feature>
<dbReference type="InterPro" id="IPR003535">
    <property type="entry name" value="Intimin/invasin_bac"/>
</dbReference>